<dbReference type="GO" id="GO:0016887">
    <property type="term" value="F:ATP hydrolysis activity"/>
    <property type="evidence" value="ECO:0007669"/>
    <property type="project" value="InterPro"/>
</dbReference>
<reference evidence="7" key="1">
    <citation type="submission" date="2023-04" db="EMBL/GenBank/DDBJ databases">
        <title>Candida boidinii NBRC 10035.</title>
        <authorList>
            <person name="Ichikawa N."/>
            <person name="Sato H."/>
            <person name="Tonouchi N."/>
        </authorList>
    </citation>
    <scope>NUCLEOTIDE SEQUENCE</scope>
    <source>
        <strain evidence="7">NBRC 10035</strain>
    </source>
</reference>
<dbReference type="CDD" id="cd03233">
    <property type="entry name" value="ABCG_PDR_domain1"/>
    <property type="match status" value="1"/>
</dbReference>
<dbReference type="PROSITE" id="PS00211">
    <property type="entry name" value="ABC_TRANSPORTER_1"/>
    <property type="match status" value="1"/>
</dbReference>
<dbReference type="Pfam" id="PF14510">
    <property type="entry name" value="ABC_trans_N"/>
    <property type="match status" value="1"/>
</dbReference>
<dbReference type="InterPro" id="IPR017871">
    <property type="entry name" value="ABC_transporter-like_CS"/>
</dbReference>
<dbReference type="EMBL" id="BSXN01003052">
    <property type="protein sequence ID" value="GME78373.1"/>
    <property type="molecule type" value="Genomic_DNA"/>
</dbReference>
<protein>
    <submittedName>
        <fullName evidence="7">Unnamed protein product</fullName>
    </submittedName>
</protein>
<evidence type="ECO:0000313" key="8">
    <source>
        <dbReference type="Proteomes" id="UP001165120"/>
    </source>
</evidence>
<dbReference type="AlphaFoldDB" id="A0A9W6T514"/>
<dbReference type="InterPro" id="IPR003439">
    <property type="entry name" value="ABC_transporter-like_ATP-bd"/>
</dbReference>
<evidence type="ECO:0000256" key="3">
    <source>
        <dbReference type="ARBA" id="ARBA00022741"/>
    </source>
</evidence>
<name>A0A9W6T514_CANBO</name>
<evidence type="ECO:0000256" key="2">
    <source>
        <dbReference type="ARBA" id="ARBA00022737"/>
    </source>
</evidence>
<proteinExistence type="predicted"/>
<evidence type="ECO:0000259" key="6">
    <source>
        <dbReference type="PROSITE" id="PS50893"/>
    </source>
</evidence>
<evidence type="ECO:0000256" key="5">
    <source>
        <dbReference type="SAM" id="MobiDB-lite"/>
    </source>
</evidence>
<keyword evidence="3" id="KW-0547">Nucleotide-binding</keyword>
<dbReference type="SMART" id="SM00382">
    <property type="entry name" value="AAA"/>
    <property type="match status" value="1"/>
</dbReference>
<dbReference type="SUPFAM" id="SSF52540">
    <property type="entry name" value="P-loop containing nucleoside triphosphate hydrolases"/>
    <property type="match status" value="1"/>
</dbReference>
<keyword evidence="1" id="KW-0813">Transport</keyword>
<evidence type="ECO:0000256" key="1">
    <source>
        <dbReference type="ARBA" id="ARBA00022448"/>
    </source>
</evidence>
<feature type="region of interest" description="Disordered" evidence="5">
    <location>
        <begin position="1"/>
        <end position="20"/>
    </location>
</feature>
<comment type="caution">
    <text evidence="7">The sequence shown here is derived from an EMBL/GenBank/DDBJ whole genome shotgun (WGS) entry which is preliminary data.</text>
</comment>
<keyword evidence="8" id="KW-1185">Reference proteome</keyword>
<dbReference type="InterPro" id="IPR034001">
    <property type="entry name" value="ABCG_PDR_1"/>
</dbReference>
<feature type="compositionally biased region" description="Polar residues" evidence="5">
    <location>
        <begin position="1"/>
        <end position="10"/>
    </location>
</feature>
<dbReference type="InterPro" id="IPR003593">
    <property type="entry name" value="AAA+_ATPase"/>
</dbReference>
<dbReference type="PROSITE" id="PS50893">
    <property type="entry name" value="ABC_TRANSPORTER_2"/>
    <property type="match status" value="1"/>
</dbReference>
<dbReference type="InterPro" id="IPR029481">
    <property type="entry name" value="ABC_trans_N"/>
</dbReference>
<dbReference type="GO" id="GO:0005524">
    <property type="term" value="F:ATP binding"/>
    <property type="evidence" value="ECO:0007669"/>
    <property type="project" value="UniProtKB-KW"/>
</dbReference>
<dbReference type="Gene3D" id="3.40.50.300">
    <property type="entry name" value="P-loop containing nucleotide triphosphate hydrolases"/>
    <property type="match status" value="1"/>
</dbReference>
<sequence length="394" mass="43967">MSNELNVTDQSIRRDDSEVGSYIDENQEVDSFNPDIDDLVADGDDFDAIVDDNNRREIGSLHETISRSVTQNRDDNVLTRLSTLSKSLSHLNVKQMTSFKIDPNDLDLKKVLNFMVNKSAEHGLSDRITNVMFQDVTVIGKNTSSSIVPDVGDIASSPFHFIKDLLSKKEKGSKPKTREIVKKVTGLVKNGEMLLVLGRPGAGCSTLLKAIAGEMQSYIGLEGDISFNGIPYKDMMKRFKNQIIYNPELDVHFPHLTVDQTLRFAIACRTPSVRIDNVSRSEYITTIRDLWATVFGLSHVYHTKVGNDFVRGISGGQRKRVSIAEAMVTRASVYCFDNATRGLDSSTALEFIETLRSATNITQATSLVTIYQAGETIYETFDKVSILKNSKERF</sequence>
<evidence type="ECO:0000256" key="4">
    <source>
        <dbReference type="ARBA" id="ARBA00022840"/>
    </source>
</evidence>
<feature type="domain" description="ABC transporter" evidence="6">
    <location>
        <begin position="160"/>
        <end position="394"/>
    </location>
</feature>
<dbReference type="InterPro" id="IPR027417">
    <property type="entry name" value="P-loop_NTPase"/>
</dbReference>
<keyword evidence="2" id="KW-0677">Repeat</keyword>
<gene>
    <name evidence="7" type="ORF">Cboi02_000580100</name>
</gene>
<dbReference type="PANTHER" id="PTHR19241">
    <property type="entry name" value="ATP-BINDING CASSETTE TRANSPORTER"/>
    <property type="match status" value="1"/>
</dbReference>
<evidence type="ECO:0000313" key="7">
    <source>
        <dbReference type="EMBL" id="GME78373.1"/>
    </source>
</evidence>
<dbReference type="Proteomes" id="UP001165120">
    <property type="component" value="Unassembled WGS sequence"/>
</dbReference>
<accession>A0A9W6T514</accession>
<dbReference type="Pfam" id="PF00005">
    <property type="entry name" value="ABC_tran"/>
    <property type="match status" value="1"/>
</dbReference>
<keyword evidence="4" id="KW-0067">ATP-binding</keyword>
<organism evidence="7 8">
    <name type="scientific">Candida boidinii</name>
    <name type="common">Yeast</name>
    <dbReference type="NCBI Taxonomy" id="5477"/>
    <lineage>
        <taxon>Eukaryota</taxon>
        <taxon>Fungi</taxon>
        <taxon>Dikarya</taxon>
        <taxon>Ascomycota</taxon>
        <taxon>Saccharomycotina</taxon>
        <taxon>Pichiomycetes</taxon>
        <taxon>Pichiales</taxon>
        <taxon>Pichiaceae</taxon>
        <taxon>Ogataea</taxon>
        <taxon>Ogataea/Candida clade</taxon>
    </lineage>
</organism>